<organism evidence="3">
    <name type="scientific">freshwater metagenome</name>
    <dbReference type="NCBI Taxonomy" id="449393"/>
    <lineage>
        <taxon>unclassified sequences</taxon>
        <taxon>metagenomes</taxon>
        <taxon>ecological metagenomes</taxon>
    </lineage>
</organism>
<name>A0A6J6DV80_9ZZZZ</name>
<evidence type="ECO:0000259" key="2">
    <source>
        <dbReference type="SMART" id="SM00922"/>
    </source>
</evidence>
<dbReference type="AlphaFoldDB" id="A0A6J6DV80"/>
<proteinExistence type="predicted"/>
<dbReference type="PROSITE" id="PS00909">
    <property type="entry name" value="MR_MLE_2"/>
    <property type="match status" value="1"/>
</dbReference>
<dbReference type="SFLD" id="SFLDS00001">
    <property type="entry name" value="Enolase"/>
    <property type="match status" value="1"/>
</dbReference>
<protein>
    <submittedName>
        <fullName evidence="3">Unannotated protein</fullName>
    </submittedName>
</protein>
<dbReference type="EMBL" id="CAEZTD010000099">
    <property type="protein sequence ID" value="CAB4568120.1"/>
    <property type="molecule type" value="Genomic_DNA"/>
</dbReference>
<feature type="domain" description="Mandelate racemase/muconate lactonizing enzyme C-terminal" evidence="2">
    <location>
        <begin position="15"/>
        <end position="111"/>
    </location>
</feature>
<dbReference type="Pfam" id="PF13378">
    <property type="entry name" value="MR_MLE_C"/>
    <property type="match status" value="1"/>
</dbReference>
<dbReference type="SMART" id="SM00922">
    <property type="entry name" value="MR_MLE"/>
    <property type="match status" value="1"/>
</dbReference>
<dbReference type="SFLD" id="SFLDF00009">
    <property type="entry name" value="o-succinylbenzoate_synthase"/>
    <property type="match status" value="1"/>
</dbReference>
<dbReference type="InterPro" id="IPR029065">
    <property type="entry name" value="Enolase_C-like"/>
</dbReference>
<dbReference type="Gene3D" id="3.20.20.120">
    <property type="entry name" value="Enolase-like C-terminal domain"/>
    <property type="match status" value="1"/>
</dbReference>
<keyword evidence="1" id="KW-0479">Metal-binding</keyword>
<reference evidence="3" key="1">
    <citation type="submission" date="2020-05" db="EMBL/GenBank/DDBJ databases">
        <authorList>
            <person name="Chiriac C."/>
            <person name="Salcher M."/>
            <person name="Ghai R."/>
            <person name="Kavagutti S V."/>
        </authorList>
    </citation>
    <scope>NUCLEOTIDE SEQUENCE</scope>
</reference>
<accession>A0A6J6DV80</accession>
<dbReference type="InterPro" id="IPR013342">
    <property type="entry name" value="Mandelate_racemase_C"/>
</dbReference>
<evidence type="ECO:0000256" key="1">
    <source>
        <dbReference type="ARBA" id="ARBA00022723"/>
    </source>
</evidence>
<dbReference type="InterPro" id="IPR018110">
    <property type="entry name" value="Mandel_Rmase/mucon_lact_enz_CS"/>
</dbReference>
<dbReference type="SUPFAM" id="SSF51604">
    <property type="entry name" value="Enolase C-terminal domain-like"/>
    <property type="match status" value="1"/>
</dbReference>
<dbReference type="GO" id="GO:0009063">
    <property type="term" value="P:amino acid catabolic process"/>
    <property type="evidence" value="ECO:0007669"/>
    <property type="project" value="InterPro"/>
</dbReference>
<dbReference type="NCBIfam" id="NF002782">
    <property type="entry name" value="PRK02901.1"/>
    <property type="match status" value="1"/>
</dbReference>
<dbReference type="InterPro" id="IPR036849">
    <property type="entry name" value="Enolase-like_C_sf"/>
</dbReference>
<dbReference type="CDD" id="cd03320">
    <property type="entry name" value="OSBS"/>
    <property type="match status" value="1"/>
</dbReference>
<dbReference type="GO" id="GO:0046872">
    <property type="term" value="F:metal ion binding"/>
    <property type="evidence" value="ECO:0007669"/>
    <property type="project" value="UniProtKB-KW"/>
</dbReference>
<dbReference type="PANTHER" id="PTHR48073:SF2">
    <property type="entry name" value="O-SUCCINYLBENZOATE SYNTHASE"/>
    <property type="match status" value="1"/>
</dbReference>
<dbReference type="PANTHER" id="PTHR48073">
    <property type="entry name" value="O-SUCCINYLBENZOATE SYNTHASE-RELATED"/>
    <property type="match status" value="1"/>
</dbReference>
<sequence length="252" mass="26409">MRRRIPVNATVPAVPAADVDAVLARFAGSRTAKVKVAGPGSTLADDVERVRAARNALGAEGRIRVDANGAWNVDEAEHAIHALAQFDLEYVEQPCASIAELAELRARISYMGIPVAADESVRRETDPLEVSRVGAADILVIKVQPLGGLSRALDIVRQAGLPAVVSSALDTSVGVAMGAHLAGALPELEFDCGLGTAALLAADVTDSPLLPVDGHIDVSRPEVSQELLARHAAAPARTAAWRERLSRVHALI</sequence>
<dbReference type="SFLD" id="SFLDG00180">
    <property type="entry name" value="muconate_cycloisomerase"/>
    <property type="match status" value="1"/>
</dbReference>
<evidence type="ECO:0000313" key="3">
    <source>
        <dbReference type="EMBL" id="CAB4568120.1"/>
    </source>
</evidence>
<gene>
    <name evidence="3" type="ORF">UFOPK1591_01148</name>
</gene>